<evidence type="ECO:0000259" key="4">
    <source>
        <dbReference type="PROSITE" id="PS50106"/>
    </source>
</evidence>
<feature type="region of interest" description="Disordered" evidence="3">
    <location>
        <begin position="336"/>
        <end position="400"/>
    </location>
</feature>
<dbReference type="AlphaFoldDB" id="A0A1S3JDI3"/>
<protein>
    <submittedName>
        <fullName evidence="6">Uncharacterized protein LOC106172361 isoform X1</fullName>
    </submittedName>
</protein>
<accession>A0A1S3JDI3</accession>
<evidence type="ECO:0000256" key="3">
    <source>
        <dbReference type="SAM" id="MobiDB-lite"/>
    </source>
</evidence>
<dbReference type="Proteomes" id="UP000085678">
    <property type="component" value="Unplaced"/>
</dbReference>
<dbReference type="SMART" id="SM00228">
    <property type="entry name" value="PDZ"/>
    <property type="match status" value="1"/>
</dbReference>
<feature type="compositionally biased region" description="Polar residues" evidence="3">
    <location>
        <begin position="262"/>
        <end position="282"/>
    </location>
</feature>
<evidence type="ECO:0000256" key="1">
    <source>
        <dbReference type="ARBA" id="ARBA00004496"/>
    </source>
</evidence>
<sequence length="400" mass="45068">MYLWNFISTAKRKTYDLHVGPVVQYQAVGKELEIVEKDRYIKTDPSENRKRRTIILSRTTEKGTWGFTLQTYGIHHKKKNELELMTYVDYVAFNGPAYYAGMRPGDVILSINGSSMEEADHDQLVNFVRSRCGKTMRMVVLFEDCCRKVELHMRYTRLKNVLADKMFELRSLQAQERRISKGMKPLKGKSLERDMSDISTPKSRKIWQFDEEYSSDTGEHLYEDTEHFKRMLHSPRVARGGSLQMAHLVIDEEGSAGAALEDSSNPKLSAGDSTFSPGQTTNKAHDCTEDEHSCGKTSHHNTSGCTIGYKTVKHKGLSEYNDCLEAQLPAVLATREDENKAPAQGSSSLDCHPSDKFSSDPGGDFDVEHNPVFQPPSTSLPSAGDDHEVYANESDEVTHL</sequence>
<dbReference type="PANTHER" id="PTHR15963">
    <property type="entry name" value="GENERAL RECEPTOR FOR PHOSPHOINOSITIDES 1-ASSOCIATED SCAFFOLD PROTEIN-RELATED"/>
    <property type="match status" value="1"/>
</dbReference>
<comment type="subcellular location">
    <subcellularLocation>
        <location evidence="1">Cytoplasm</location>
    </subcellularLocation>
</comment>
<feature type="compositionally biased region" description="Basic and acidic residues" evidence="3">
    <location>
        <begin position="283"/>
        <end position="294"/>
    </location>
</feature>
<feature type="domain" description="PDZ" evidence="4">
    <location>
        <begin position="53"/>
        <end position="130"/>
    </location>
</feature>
<feature type="compositionally biased region" description="Basic and acidic residues" evidence="3">
    <location>
        <begin position="384"/>
        <end position="400"/>
    </location>
</feature>
<dbReference type="Pfam" id="PF00595">
    <property type="entry name" value="PDZ"/>
    <property type="match status" value="1"/>
</dbReference>
<dbReference type="CDD" id="cd06713">
    <property type="entry name" value="PDZ_tamalin_CYTIP-like"/>
    <property type="match status" value="1"/>
</dbReference>
<dbReference type="GO" id="GO:0005737">
    <property type="term" value="C:cytoplasm"/>
    <property type="evidence" value="ECO:0007669"/>
    <property type="project" value="UniProtKB-SubCell"/>
</dbReference>
<evidence type="ECO:0000313" key="6">
    <source>
        <dbReference type="RefSeq" id="XP_013408475.1"/>
    </source>
</evidence>
<name>A0A1S3JDI3_LINAN</name>
<dbReference type="PANTHER" id="PTHR15963:SF5">
    <property type="entry name" value="SHORT SPINDLE 6, ISOFORM A"/>
    <property type="match status" value="1"/>
</dbReference>
<feature type="region of interest" description="Disordered" evidence="3">
    <location>
        <begin position="256"/>
        <end position="302"/>
    </location>
</feature>
<evidence type="ECO:0000256" key="2">
    <source>
        <dbReference type="ARBA" id="ARBA00022490"/>
    </source>
</evidence>
<dbReference type="OrthoDB" id="10041077at2759"/>
<dbReference type="InterPro" id="IPR036034">
    <property type="entry name" value="PDZ_sf"/>
</dbReference>
<dbReference type="GeneID" id="106172361"/>
<dbReference type="Gene3D" id="2.30.42.10">
    <property type="match status" value="1"/>
</dbReference>
<proteinExistence type="predicted"/>
<dbReference type="SUPFAM" id="SSF50156">
    <property type="entry name" value="PDZ domain-like"/>
    <property type="match status" value="1"/>
</dbReference>
<dbReference type="InterPro" id="IPR052122">
    <property type="entry name" value="Intracell_Traff_Signaling_Reg"/>
</dbReference>
<gene>
    <name evidence="6" type="primary">LOC106172361</name>
</gene>
<keyword evidence="5" id="KW-1185">Reference proteome</keyword>
<dbReference type="PROSITE" id="PS50106">
    <property type="entry name" value="PDZ"/>
    <property type="match status" value="1"/>
</dbReference>
<organism evidence="5 6">
    <name type="scientific">Lingula anatina</name>
    <name type="common">Brachiopod</name>
    <name type="synonym">Lingula unguis</name>
    <dbReference type="NCBI Taxonomy" id="7574"/>
    <lineage>
        <taxon>Eukaryota</taxon>
        <taxon>Metazoa</taxon>
        <taxon>Spiralia</taxon>
        <taxon>Lophotrochozoa</taxon>
        <taxon>Brachiopoda</taxon>
        <taxon>Linguliformea</taxon>
        <taxon>Lingulata</taxon>
        <taxon>Lingulida</taxon>
        <taxon>Linguloidea</taxon>
        <taxon>Lingulidae</taxon>
        <taxon>Lingula</taxon>
    </lineage>
</organism>
<evidence type="ECO:0000313" key="5">
    <source>
        <dbReference type="Proteomes" id="UP000085678"/>
    </source>
</evidence>
<dbReference type="InterPro" id="IPR001478">
    <property type="entry name" value="PDZ"/>
</dbReference>
<keyword evidence="2" id="KW-0963">Cytoplasm</keyword>
<reference evidence="6" key="1">
    <citation type="submission" date="2025-08" db="UniProtKB">
        <authorList>
            <consortium name="RefSeq"/>
        </authorList>
    </citation>
    <scope>IDENTIFICATION</scope>
    <source>
        <tissue evidence="6">Gonads</tissue>
    </source>
</reference>
<dbReference type="RefSeq" id="XP_013408475.1">
    <property type="nucleotide sequence ID" value="XM_013553021.1"/>
</dbReference>
<dbReference type="InParanoid" id="A0A1S3JDI3"/>
<dbReference type="KEGG" id="lak:106172361"/>
<dbReference type="STRING" id="7574.A0A1S3JDI3"/>